<organism evidence="2 3">
    <name type="scientific">Rangifer tarandus platyrhynchus</name>
    <name type="common">Svalbard reindeer</name>
    <dbReference type="NCBI Taxonomy" id="3082113"/>
    <lineage>
        <taxon>Eukaryota</taxon>
        <taxon>Metazoa</taxon>
        <taxon>Chordata</taxon>
        <taxon>Craniata</taxon>
        <taxon>Vertebrata</taxon>
        <taxon>Euteleostomi</taxon>
        <taxon>Mammalia</taxon>
        <taxon>Eutheria</taxon>
        <taxon>Laurasiatheria</taxon>
        <taxon>Artiodactyla</taxon>
        <taxon>Ruminantia</taxon>
        <taxon>Pecora</taxon>
        <taxon>Cervidae</taxon>
        <taxon>Odocoileinae</taxon>
        <taxon>Rangifer</taxon>
    </lineage>
</organism>
<accession>A0ABN8ZN71</accession>
<name>A0ABN8ZN71_RANTA</name>
<feature type="region of interest" description="Disordered" evidence="1">
    <location>
        <begin position="76"/>
        <end position="104"/>
    </location>
</feature>
<evidence type="ECO:0000313" key="3">
    <source>
        <dbReference type="Proteomes" id="UP001176941"/>
    </source>
</evidence>
<protein>
    <submittedName>
        <fullName evidence="2">Uncharacterized protein</fullName>
    </submittedName>
</protein>
<feature type="compositionally biased region" description="Polar residues" evidence="1">
    <location>
        <begin position="169"/>
        <end position="187"/>
    </location>
</feature>
<evidence type="ECO:0000313" key="2">
    <source>
        <dbReference type="EMBL" id="CAI9174958.1"/>
    </source>
</evidence>
<feature type="region of interest" description="Disordered" evidence="1">
    <location>
        <begin position="157"/>
        <end position="331"/>
    </location>
</feature>
<dbReference type="EMBL" id="OX459940">
    <property type="protein sequence ID" value="CAI9174958.1"/>
    <property type="molecule type" value="Genomic_DNA"/>
</dbReference>
<reference evidence="2" key="1">
    <citation type="submission" date="2023-04" db="EMBL/GenBank/DDBJ databases">
        <authorList>
            <consortium name="ELIXIR-Norway"/>
        </authorList>
    </citation>
    <scope>NUCLEOTIDE SEQUENCE [LARGE SCALE GENOMIC DNA]</scope>
</reference>
<evidence type="ECO:0000256" key="1">
    <source>
        <dbReference type="SAM" id="MobiDB-lite"/>
    </source>
</evidence>
<sequence length="331" mass="35611">MLRRWSRIQAKQEIQPAGALSFCYRGIGAVLLNAHYAPLEYRSTWFIMPCFFSEHLPLKLQQVGWGLRWPLGLHKPPQPLGTQPEGAGPTTPTPDLCRPQTDPPEVCVSTYGSQAVGTREGEAVESCQAGVTRSPRSSPEPAFCKQHPRFVASAAVDTGPAVDNGGDTGASSGPRTGTETHATTIMTRFTEEEPETQATLAHRTRAPSRGPSAGLEGGQRDPEAWPQGRLQQTGWPEAPSRRPELLNTPRGVRMRTLRLGEPRFPRQSQGKTAGGLSPQPGTPGRVHQVGVSAQRRSGREVRVLPAPSLPPAMEPARRGEARSAPNGAAGD</sequence>
<dbReference type="Proteomes" id="UP001176941">
    <property type="component" value="Chromosome 4"/>
</dbReference>
<gene>
    <name evidence="2" type="ORF">MRATA1EN1_LOCUS23920</name>
</gene>
<proteinExistence type="predicted"/>
<keyword evidence="3" id="KW-1185">Reference proteome</keyword>